<feature type="region of interest" description="Disordered" evidence="5">
    <location>
        <begin position="139"/>
        <end position="204"/>
    </location>
</feature>
<dbReference type="InterPro" id="IPR007583">
    <property type="entry name" value="GRASP55_65"/>
</dbReference>
<dbReference type="PANTHER" id="PTHR12893:SF0">
    <property type="entry name" value="GRASP65"/>
    <property type="match status" value="1"/>
</dbReference>
<evidence type="ECO:0000256" key="2">
    <source>
        <dbReference type="ARBA" id="ARBA00022737"/>
    </source>
</evidence>
<dbReference type="InterPro" id="IPR024958">
    <property type="entry name" value="GRASP_PDZ"/>
</dbReference>
<sequence>MFSFAKKLVDRLEGQASQDDSFNDAYFKNATHINNRGYGLRVLNVVAHSKAHEYGFESWFDYIIKINNHELPLLHAFSTYSYTINEDGTINYGNSTTAEQAAAVNFDLLNKELTTLAQHKQDLILDVWNAKGGVIRQISIPLEEEEEEGEEGEKTEEKGEKTEEKGEKTEEKGEKTEEKGEKTEEKGEKTEEKGEKTEEKGGAKSLKKLGLTVESQHLNTATFVWRILNTHVGSPAFRSQLVPHSDFIIGCDSAFPNDPNSKGLLSKGGESLLSNTILSYYNHHYAQSGEDNIPITLYVYNHDYDILRPVTVNLSRQWGTGHNRGILGCDVGYGLIHRIPEVVGKFEKNSIIDDVLFQSENTAVDLDTSTNVVLSAPPPLGATKPSTRSARKKKHIVADSQELNDYMNEELDKSKKLEDSVKHETGDLVPPPPPPTTATTKAG</sequence>
<accession>A0AAI9SVJ1</accession>
<proteinExistence type="predicted"/>
<evidence type="ECO:0000256" key="4">
    <source>
        <dbReference type="ARBA" id="ARBA00023136"/>
    </source>
</evidence>
<keyword evidence="4" id="KW-0472">Membrane</keyword>
<dbReference type="PANTHER" id="PTHR12893">
    <property type="entry name" value="GOLGI REASSEMBLY STACKING PROTEIN GRASP"/>
    <property type="match status" value="1"/>
</dbReference>
<feature type="compositionally biased region" description="Basic and acidic residues" evidence="5">
    <location>
        <begin position="155"/>
        <end position="202"/>
    </location>
</feature>
<dbReference type="Pfam" id="PF04495">
    <property type="entry name" value="GRASP55_65"/>
    <property type="match status" value="1"/>
</dbReference>
<dbReference type="GeneID" id="73380913"/>
<protein>
    <recommendedName>
        <fullName evidence="6">PDZ GRASP-type domain-containing protein</fullName>
    </recommendedName>
</protein>
<evidence type="ECO:0000256" key="3">
    <source>
        <dbReference type="ARBA" id="ARBA00023034"/>
    </source>
</evidence>
<evidence type="ECO:0000313" key="8">
    <source>
        <dbReference type="Proteomes" id="UP001202479"/>
    </source>
</evidence>
<feature type="compositionally biased region" description="Basic and acidic residues" evidence="5">
    <location>
        <begin position="410"/>
        <end position="426"/>
    </location>
</feature>
<dbReference type="Proteomes" id="UP001202479">
    <property type="component" value="Unassembled WGS sequence"/>
</dbReference>
<evidence type="ECO:0000256" key="1">
    <source>
        <dbReference type="ARBA" id="ARBA00004394"/>
    </source>
</evidence>
<reference evidence="7" key="1">
    <citation type="journal article" date="2022" name="DNA Res.">
        <title>Genome analysis of five recently described species of the CUG-Ser clade uncovers Candida theae as a new hybrid lineage with pathogenic potential in the Candida parapsilosis species complex.</title>
        <authorList>
            <person name="Mixao V."/>
            <person name="Del Olmo V."/>
            <person name="Hegedusova E."/>
            <person name="Saus E."/>
            <person name="Pryszcz L."/>
            <person name="Cillingova A."/>
            <person name="Nosek J."/>
            <person name="Gabaldon T."/>
        </authorList>
    </citation>
    <scope>NUCLEOTIDE SEQUENCE</scope>
    <source>
        <strain evidence="7">CBS 10844</strain>
    </source>
</reference>
<dbReference type="InterPro" id="IPR036034">
    <property type="entry name" value="PDZ_sf"/>
</dbReference>
<dbReference type="PROSITE" id="PS51865">
    <property type="entry name" value="PDZ_GRASP"/>
    <property type="match status" value="1"/>
</dbReference>
<name>A0AAI9SVJ1_9ASCO</name>
<dbReference type="EMBL" id="JAHUZD010000118">
    <property type="protein sequence ID" value="KAI3403868.1"/>
    <property type="molecule type" value="Genomic_DNA"/>
</dbReference>
<comment type="caution">
    <text evidence="7">The sequence shown here is derived from an EMBL/GenBank/DDBJ whole genome shotgun (WGS) entry which is preliminary data.</text>
</comment>
<organism evidence="7 8">
    <name type="scientific">Candida oxycetoniae</name>
    <dbReference type="NCBI Taxonomy" id="497107"/>
    <lineage>
        <taxon>Eukaryota</taxon>
        <taxon>Fungi</taxon>
        <taxon>Dikarya</taxon>
        <taxon>Ascomycota</taxon>
        <taxon>Saccharomycotina</taxon>
        <taxon>Pichiomycetes</taxon>
        <taxon>Debaryomycetaceae</taxon>
        <taxon>Candida/Lodderomyces clade</taxon>
        <taxon>Candida</taxon>
    </lineage>
</organism>
<keyword evidence="3" id="KW-0333">Golgi apparatus</keyword>
<evidence type="ECO:0000256" key="5">
    <source>
        <dbReference type="SAM" id="MobiDB-lite"/>
    </source>
</evidence>
<feature type="domain" description="PDZ GRASP-type" evidence="6">
    <location>
        <begin position="223"/>
        <end position="336"/>
    </location>
</feature>
<gene>
    <name evidence="7" type="ORF">KGF56_003298</name>
</gene>
<dbReference type="GO" id="GO:0007030">
    <property type="term" value="P:Golgi organization"/>
    <property type="evidence" value="ECO:0007669"/>
    <property type="project" value="TreeGrafter"/>
</dbReference>
<keyword evidence="2" id="KW-0677">Repeat</keyword>
<feature type="compositionally biased region" description="Acidic residues" evidence="5">
    <location>
        <begin position="142"/>
        <end position="154"/>
    </location>
</feature>
<keyword evidence="8" id="KW-1185">Reference proteome</keyword>
<dbReference type="AlphaFoldDB" id="A0AAI9SVJ1"/>
<feature type="region of interest" description="Disordered" evidence="5">
    <location>
        <begin position="376"/>
        <end position="443"/>
    </location>
</feature>
<dbReference type="GO" id="GO:0000139">
    <property type="term" value="C:Golgi membrane"/>
    <property type="evidence" value="ECO:0007669"/>
    <property type="project" value="UniProtKB-SubCell"/>
</dbReference>
<dbReference type="RefSeq" id="XP_049179615.1">
    <property type="nucleotide sequence ID" value="XM_049324616.1"/>
</dbReference>
<comment type="subcellular location">
    <subcellularLocation>
        <location evidence="1">Golgi apparatus membrane</location>
    </subcellularLocation>
</comment>
<evidence type="ECO:0000259" key="6">
    <source>
        <dbReference type="PROSITE" id="PS51865"/>
    </source>
</evidence>
<dbReference type="Gene3D" id="2.30.42.10">
    <property type="match status" value="2"/>
</dbReference>
<evidence type="ECO:0000313" key="7">
    <source>
        <dbReference type="EMBL" id="KAI3403868.1"/>
    </source>
</evidence>